<keyword evidence="3" id="KW-1185">Reference proteome</keyword>
<feature type="compositionally biased region" description="Basic and acidic residues" evidence="1">
    <location>
        <begin position="458"/>
        <end position="471"/>
    </location>
</feature>
<accession>A0A267GRD6</accession>
<proteinExistence type="predicted"/>
<dbReference type="Proteomes" id="UP000215902">
    <property type="component" value="Unassembled WGS sequence"/>
</dbReference>
<gene>
    <name evidence="2" type="ORF">BOX15_Mlig008933g6</name>
</gene>
<organism evidence="2 3">
    <name type="scientific">Macrostomum lignano</name>
    <dbReference type="NCBI Taxonomy" id="282301"/>
    <lineage>
        <taxon>Eukaryota</taxon>
        <taxon>Metazoa</taxon>
        <taxon>Spiralia</taxon>
        <taxon>Lophotrochozoa</taxon>
        <taxon>Platyhelminthes</taxon>
        <taxon>Rhabditophora</taxon>
        <taxon>Macrostomorpha</taxon>
        <taxon>Macrostomida</taxon>
        <taxon>Macrostomidae</taxon>
        <taxon>Macrostomum</taxon>
    </lineage>
</organism>
<reference evidence="2 3" key="1">
    <citation type="submission" date="2017-06" db="EMBL/GenBank/DDBJ databases">
        <title>A platform for efficient transgenesis in Macrostomum lignano, a flatworm model organism for stem cell research.</title>
        <authorList>
            <person name="Berezikov E."/>
        </authorList>
    </citation>
    <scope>NUCLEOTIDE SEQUENCE [LARGE SCALE GENOMIC DNA]</scope>
    <source>
        <strain evidence="2">DV1</strain>
        <tissue evidence="2">Whole organism</tissue>
    </source>
</reference>
<dbReference type="OrthoDB" id="6274123at2759"/>
<name>A0A267GRD6_9PLAT</name>
<sequence>MGQSQPSGHQSSEADAASQHQKQLHQPEQHPTSAAFARVADFTDSSGKRLLTEAGFVELFASCQLPQRLIRAAWLTAARPGREFLTAEDLAEFHNRLEAATTAAATGRSSSAGDAQRMLLLKLLSLVDSNDDEFAAADSVLETAWLSRGDASVPDCLRSAMARLLKPPAPPPAETDDADEDFDASAELARLVGRHLPQLLSEPTSALLVCLRSPLPISSPATIASPSPPAGVLEPWLAWILACQLPPVFLAGFPTAQLLYDTDRELRSPSQLTQLAFDYDGPTLLLAEAADGRQFCCAADRGFREAWQAYGEADCRLTQTAPELRVLLSGSGLVYANLKASVGTRGVAMGRGGSPVVLIGPELDTLSVFGVPDKLARLRAIGLGDPGLVERLREERERDRRLAAAARDRKLRLVQDGTAGWEKNVDRQLLEWGGVKNAGNNAQAIEGREAELGTGRGSSDEGPARLLKPEF</sequence>
<evidence type="ECO:0008006" key="4">
    <source>
        <dbReference type="Google" id="ProtNLM"/>
    </source>
</evidence>
<comment type="caution">
    <text evidence="2">The sequence shown here is derived from an EMBL/GenBank/DDBJ whole genome shotgun (WGS) entry which is preliminary data.</text>
</comment>
<evidence type="ECO:0000313" key="2">
    <source>
        <dbReference type="EMBL" id="PAA88573.1"/>
    </source>
</evidence>
<dbReference type="AlphaFoldDB" id="A0A267GRD6"/>
<evidence type="ECO:0000313" key="3">
    <source>
        <dbReference type="Proteomes" id="UP000215902"/>
    </source>
</evidence>
<feature type="region of interest" description="Disordered" evidence="1">
    <location>
        <begin position="1"/>
        <end position="32"/>
    </location>
</feature>
<dbReference type="EMBL" id="NIVC01000181">
    <property type="protein sequence ID" value="PAA88573.1"/>
    <property type="molecule type" value="Genomic_DNA"/>
</dbReference>
<evidence type="ECO:0000256" key="1">
    <source>
        <dbReference type="SAM" id="MobiDB-lite"/>
    </source>
</evidence>
<protein>
    <recommendedName>
        <fullName evidence="4">TLDc domain-containing protein</fullName>
    </recommendedName>
</protein>
<feature type="region of interest" description="Disordered" evidence="1">
    <location>
        <begin position="440"/>
        <end position="471"/>
    </location>
</feature>